<dbReference type="SUPFAM" id="SSF82549">
    <property type="entry name" value="DAK1/DegV-like"/>
    <property type="match status" value="1"/>
</dbReference>
<dbReference type="PANTHER" id="PTHR33434:SF2">
    <property type="entry name" value="FATTY ACID-BINDING PROTEIN TM_1468"/>
    <property type="match status" value="1"/>
</dbReference>
<reference evidence="2" key="2">
    <citation type="journal article" date="2021" name="PeerJ">
        <title>Extensive microbial diversity within the chicken gut microbiome revealed by metagenomics and culture.</title>
        <authorList>
            <person name="Gilroy R."/>
            <person name="Ravi A."/>
            <person name="Getino M."/>
            <person name="Pursley I."/>
            <person name="Horton D.L."/>
            <person name="Alikhan N.F."/>
            <person name="Baker D."/>
            <person name="Gharbi K."/>
            <person name="Hall N."/>
            <person name="Watson M."/>
            <person name="Adriaenssens E.M."/>
            <person name="Foster-Nyarko E."/>
            <person name="Jarju S."/>
            <person name="Secka A."/>
            <person name="Antonio M."/>
            <person name="Oren A."/>
            <person name="Chaudhuri R.R."/>
            <person name="La Ragione R."/>
            <person name="Hildebrand F."/>
            <person name="Pallen M.J."/>
        </authorList>
    </citation>
    <scope>NUCLEOTIDE SEQUENCE</scope>
    <source>
        <strain evidence="2">ChiW17-6978</strain>
    </source>
</reference>
<evidence type="ECO:0000313" key="2">
    <source>
        <dbReference type="EMBL" id="HIT50415.1"/>
    </source>
</evidence>
<gene>
    <name evidence="2" type="ORF">IAD46_05250</name>
</gene>
<dbReference type="InterPro" id="IPR003797">
    <property type="entry name" value="DegV"/>
</dbReference>
<keyword evidence="1" id="KW-0446">Lipid-binding</keyword>
<organism evidence="2 3">
    <name type="scientific">Candidatus Pelethenecus faecipullorum</name>
    <dbReference type="NCBI Taxonomy" id="2840900"/>
    <lineage>
        <taxon>Bacteria</taxon>
        <taxon>Bacillati</taxon>
        <taxon>Mycoplasmatota</taxon>
        <taxon>Mollicutes</taxon>
        <taxon>Candidatus Pelethenecus</taxon>
    </lineage>
</organism>
<proteinExistence type="predicted"/>
<dbReference type="NCBIfam" id="TIGR00762">
    <property type="entry name" value="DegV"/>
    <property type="match status" value="1"/>
</dbReference>
<name>A0A9D1GRU7_9MOLU</name>
<dbReference type="PROSITE" id="PS51482">
    <property type="entry name" value="DEGV"/>
    <property type="match status" value="1"/>
</dbReference>
<evidence type="ECO:0000313" key="3">
    <source>
        <dbReference type="Proteomes" id="UP000886758"/>
    </source>
</evidence>
<protein>
    <submittedName>
        <fullName evidence="2">DegV family protein</fullName>
    </submittedName>
</protein>
<dbReference type="AlphaFoldDB" id="A0A9D1GRU7"/>
<dbReference type="Gene3D" id="3.40.50.10170">
    <property type="match status" value="1"/>
</dbReference>
<dbReference type="EMBL" id="DVLF01000166">
    <property type="protein sequence ID" value="HIT50415.1"/>
    <property type="molecule type" value="Genomic_DNA"/>
</dbReference>
<dbReference type="PANTHER" id="PTHR33434">
    <property type="entry name" value="DEGV DOMAIN-CONTAINING PROTEIN DR_1986-RELATED"/>
    <property type="match status" value="1"/>
</dbReference>
<dbReference type="InterPro" id="IPR043168">
    <property type="entry name" value="DegV_C"/>
</dbReference>
<dbReference type="GO" id="GO:0008289">
    <property type="term" value="F:lipid binding"/>
    <property type="evidence" value="ECO:0007669"/>
    <property type="project" value="UniProtKB-KW"/>
</dbReference>
<reference evidence="2" key="1">
    <citation type="submission" date="2020-10" db="EMBL/GenBank/DDBJ databases">
        <authorList>
            <person name="Gilroy R."/>
        </authorList>
    </citation>
    <scope>NUCLEOTIDE SEQUENCE</scope>
    <source>
        <strain evidence="2">ChiW17-6978</strain>
    </source>
</reference>
<dbReference type="Pfam" id="PF02645">
    <property type="entry name" value="DegV"/>
    <property type="match status" value="1"/>
</dbReference>
<sequence>MFVLFTDTDNDMTFHLAKELGYRLISMPYSIDGEMFFPYQTNEPFDFKAFYRQLKEGVMPKTSALSPMDYIHYFEPVFQSGNDILYVHFSSKMSSTFNAMALALAELKEKYPERVCHTIDTKSIAVGSLPILKEISKLYHDGKTVEEIQAWAEEEIPHFAFYLYASDLKFFQRSGRISNFSAFFGSLLRIKPIIHMDEEDYMKSIEKQRGQLPALKRLVEIVVELQDRIEEYGVTIGHTDALESAMLVRQMLWDKLGSGLTVEIVDVNPTAGSHCGPGNLGICFHAVHR</sequence>
<dbReference type="Gene3D" id="3.30.1180.10">
    <property type="match status" value="1"/>
</dbReference>
<dbReference type="Proteomes" id="UP000886758">
    <property type="component" value="Unassembled WGS sequence"/>
</dbReference>
<accession>A0A9D1GRU7</accession>
<comment type="caution">
    <text evidence="2">The sequence shown here is derived from an EMBL/GenBank/DDBJ whole genome shotgun (WGS) entry which is preliminary data.</text>
</comment>
<evidence type="ECO:0000256" key="1">
    <source>
        <dbReference type="ARBA" id="ARBA00023121"/>
    </source>
</evidence>
<dbReference type="InterPro" id="IPR050270">
    <property type="entry name" value="DegV_domain_contain"/>
</dbReference>